<evidence type="ECO:0000256" key="1">
    <source>
        <dbReference type="SAM" id="MobiDB-lite"/>
    </source>
</evidence>
<evidence type="ECO:0000313" key="2">
    <source>
        <dbReference type="EMBL" id="AMO27841.1"/>
    </source>
</evidence>
<reference evidence="2" key="1">
    <citation type="submission" date="2015-08" db="EMBL/GenBank/DDBJ databases">
        <title>Geographic isolates of Lymantria dispar multiple nucleopolyhedrovirus: Genomic analysis and biological activity against different host strains of Lymantria dispar.</title>
        <authorList>
            <person name="Harrison R.L."/>
            <person name="Rowley D.L."/>
            <person name="Keena M.A."/>
        </authorList>
    </citation>
    <scope>NUCLEOTIDE SEQUENCE</scope>
    <source>
        <strain evidence="2">3041</strain>
    </source>
</reference>
<feature type="compositionally biased region" description="Low complexity" evidence="1">
    <location>
        <begin position="17"/>
        <end position="30"/>
    </location>
</feature>
<dbReference type="EMBL" id="KT626571">
    <property type="protein sequence ID" value="AMO27841.1"/>
    <property type="molecule type" value="Genomic_DNA"/>
</dbReference>
<sequence length="116" mass="12697">MARIYKARALSLDRHSSPSQSRQRCSPSSRNGGPLQQQIHQDDPRRRHLVHLLSGLCQTSLLFEHYEVRVALEAPAGAQEVGNGLETTAALAVLRVQKGADRLHGLGGLCGVRRVL</sequence>
<organism evidence="2">
    <name type="scientific">Lymantria dispar multicapsid nuclear polyhedrosis virus</name>
    <name type="common">LdMNPV</name>
    <dbReference type="NCBI Taxonomy" id="10449"/>
    <lineage>
        <taxon>Viruses</taxon>
        <taxon>Viruses incertae sedis</taxon>
        <taxon>Naldaviricetes</taxon>
        <taxon>Lefavirales</taxon>
        <taxon>Baculoviridae</taxon>
        <taxon>Alphabaculovirus</taxon>
        <taxon>Alphabaculovirus lydisparis</taxon>
    </lineage>
</organism>
<feature type="region of interest" description="Disordered" evidence="1">
    <location>
        <begin position="10"/>
        <end position="43"/>
    </location>
</feature>
<name>A0A140HR44_NPVLD</name>
<accession>A0A140HR44</accession>
<organismHost>
    <name type="scientific">Lepidoptera</name>
    <name type="common">moths &amp; butterflies</name>
    <dbReference type="NCBI Taxonomy" id="7088"/>
</organismHost>
<protein>
    <submittedName>
        <fullName evidence="2">Uncharacterized protein</fullName>
    </submittedName>
</protein>
<proteinExistence type="predicted"/>